<organism evidence="1 2">
    <name type="scientific">Agrobacterium leguminum</name>
    <dbReference type="NCBI Taxonomy" id="2792015"/>
    <lineage>
        <taxon>Bacteria</taxon>
        <taxon>Pseudomonadati</taxon>
        <taxon>Pseudomonadota</taxon>
        <taxon>Alphaproteobacteria</taxon>
        <taxon>Hyphomicrobiales</taxon>
        <taxon>Rhizobiaceae</taxon>
        <taxon>Rhizobium/Agrobacterium group</taxon>
        <taxon>Agrobacterium</taxon>
    </lineage>
</organism>
<dbReference type="PANTHER" id="PTHR34301">
    <property type="entry name" value="DNA-BINDING PROTEIN-RELATED"/>
    <property type="match status" value="1"/>
</dbReference>
<dbReference type="EMBL" id="JAPZLT010000016">
    <property type="protein sequence ID" value="MCZ7912297.1"/>
    <property type="molecule type" value="Genomic_DNA"/>
</dbReference>
<dbReference type="InterPro" id="IPR027417">
    <property type="entry name" value="P-loop_NTPase"/>
</dbReference>
<dbReference type="SUPFAM" id="SSF52540">
    <property type="entry name" value="P-loop containing nucleoside triphosphate hydrolases"/>
    <property type="match status" value="1"/>
</dbReference>
<evidence type="ECO:0000313" key="2">
    <source>
        <dbReference type="Proteomes" id="UP001151309"/>
    </source>
</evidence>
<dbReference type="RefSeq" id="WP_125145503.1">
    <property type="nucleotide sequence ID" value="NZ_JAPZLT010000016.1"/>
</dbReference>
<name>A0A9X3KI45_9HYPH</name>
<sequence>MIKDDAYSAFFHDKPEQAALASALDEGFDVTHGSHSFGQAAWLCDPKPFIAERFGLQKEVIALYSPHAKPDARIFTALENISRSPDFRHRVDKVVALIIYEGNGVIVDALVSQNNDWVIVAINADELRSKDRGTFFIRKKMAETIGQFDLFGMSSPIKHDKYFYGREAIVQELVQRAVARKEQSGLFGLRKTGKTSVLFAIQRRLREKNVLAEYVDCQSPGIYGARWWAVLAEITLRLRDAVGLRASQEEVSEAFTPDHAANDFVRAIKAIQQSSKTDQIVLLLDEIEFITPGISNHLGQHWDDDHLPFWQTIRSASQETGGFITFCVAGVNPSSVEQSHFNQIQNPIFQLAVPFYLEPLTRQSVREMVRSIGKYSGIVFDEDCFDFLRSAYGGHPYLIRLACSEVSRGATAVSIDRKIRVGVTDFTTRASQISVRLMQPIKDILLSLVWWYPDEYDLLCILADGQSTFVSDFLAQEPEKAIHFARYGLVQEGSASVAIQDLRTFLSRFGTEYRNEISPFRRGDLPPELLPELPNLADLSLLFERRTAVEYSLRRMLLTILNYRFAFDEKAVSKAVAAALPKRNGADPAQLFIGRSPQSAINELYLSDLKHAFVKNWDCFSPYFGTKPDRFEMNLDTINIARRFEAHTKPLPWADRENFLNSFSWLQDKMRRVPGVVVDTSSKDHSSG</sequence>
<accession>A0A9X3KI45</accession>
<gene>
    <name evidence="1" type="ORF">O9X94_23470</name>
</gene>
<keyword evidence="1" id="KW-0547">Nucleotide-binding</keyword>
<dbReference type="PANTHER" id="PTHR34301:SF8">
    <property type="entry name" value="ATPASE DOMAIN-CONTAINING PROTEIN"/>
    <property type="match status" value="1"/>
</dbReference>
<evidence type="ECO:0000313" key="1">
    <source>
        <dbReference type="EMBL" id="MCZ7912297.1"/>
    </source>
</evidence>
<proteinExistence type="predicted"/>
<keyword evidence="2" id="KW-1185">Reference proteome</keyword>
<dbReference type="Gene3D" id="3.40.50.300">
    <property type="entry name" value="P-loop containing nucleotide triphosphate hydrolases"/>
    <property type="match status" value="1"/>
</dbReference>
<protein>
    <submittedName>
        <fullName evidence="1">ATP-binding protein</fullName>
    </submittedName>
</protein>
<comment type="caution">
    <text evidence="1">The sequence shown here is derived from an EMBL/GenBank/DDBJ whole genome shotgun (WGS) entry which is preliminary data.</text>
</comment>
<keyword evidence="1" id="KW-0067">ATP-binding</keyword>
<reference evidence="1" key="1">
    <citation type="submission" date="2022-12" db="EMBL/GenBank/DDBJ databases">
        <title>Draft genome sequences of 22 rhizogenic Agrobacterium biovar 1 strains, the causative agent of hairy root disease.</title>
        <authorList>
            <person name="Kim N."/>
            <person name="Vargas P."/>
            <person name="Rediers H."/>
        </authorList>
    </citation>
    <scope>NUCLEOTIDE SEQUENCE</scope>
    <source>
        <strain evidence="1">ST07.17.026</strain>
    </source>
</reference>
<dbReference type="Proteomes" id="UP001151309">
    <property type="component" value="Unassembled WGS sequence"/>
</dbReference>
<dbReference type="AlphaFoldDB" id="A0A9X3KI45"/>
<dbReference type="GO" id="GO:0005524">
    <property type="term" value="F:ATP binding"/>
    <property type="evidence" value="ECO:0007669"/>
    <property type="project" value="UniProtKB-KW"/>
</dbReference>